<gene>
    <name evidence="1" type="ORF">TNIN_212721</name>
</gene>
<accession>A0A8X6WUD3</accession>
<comment type="caution">
    <text evidence="1">The sequence shown here is derived from an EMBL/GenBank/DDBJ whole genome shotgun (WGS) entry which is preliminary data.</text>
</comment>
<dbReference type="Proteomes" id="UP000886998">
    <property type="component" value="Unassembled WGS sequence"/>
</dbReference>
<keyword evidence="2" id="KW-1185">Reference proteome</keyword>
<dbReference type="AlphaFoldDB" id="A0A8X6WUD3"/>
<evidence type="ECO:0000313" key="2">
    <source>
        <dbReference type="Proteomes" id="UP000886998"/>
    </source>
</evidence>
<name>A0A8X6WUD3_9ARAC</name>
<proteinExistence type="predicted"/>
<sequence length="86" mass="10278">MRSRIAAFDCLCQVIPNSTWETSPRSWGQNEEINKRNRDGQIKRKARKIYRVERKAHPFFRRRRRRSIFARFLVGKLVAASVSRCI</sequence>
<protein>
    <submittedName>
        <fullName evidence="1">Uncharacterized protein</fullName>
    </submittedName>
</protein>
<dbReference type="EMBL" id="BMAV01002554">
    <property type="protein sequence ID" value="GFY41503.1"/>
    <property type="molecule type" value="Genomic_DNA"/>
</dbReference>
<reference evidence="1" key="1">
    <citation type="submission" date="2020-08" db="EMBL/GenBank/DDBJ databases">
        <title>Multicomponent nature underlies the extraordinary mechanical properties of spider dragline silk.</title>
        <authorList>
            <person name="Kono N."/>
            <person name="Nakamura H."/>
            <person name="Mori M."/>
            <person name="Yoshida Y."/>
            <person name="Ohtoshi R."/>
            <person name="Malay A.D."/>
            <person name="Moran D.A.P."/>
            <person name="Tomita M."/>
            <person name="Numata K."/>
            <person name="Arakawa K."/>
        </authorList>
    </citation>
    <scope>NUCLEOTIDE SEQUENCE</scope>
</reference>
<organism evidence="1 2">
    <name type="scientific">Trichonephila inaurata madagascariensis</name>
    <dbReference type="NCBI Taxonomy" id="2747483"/>
    <lineage>
        <taxon>Eukaryota</taxon>
        <taxon>Metazoa</taxon>
        <taxon>Ecdysozoa</taxon>
        <taxon>Arthropoda</taxon>
        <taxon>Chelicerata</taxon>
        <taxon>Arachnida</taxon>
        <taxon>Araneae</taxon>
        <taxon>Araneomorphae</taxon>
        <taxon>Entelegynae</taxon>
        <taxon>Araneoidea</taxon>
        <taxon>Nephilidae</taxon>
        <taxon>Trichonephila</taxon>
        <taxon>Trichonephila inaurata</taxon>
    </lineage>
</organism>
<evidence type="ECO:0000313" key="1">
    <source>
        <dbReference type="EMBL" id="GFY41503.1"/>
    </source>
</evidence>